<dbReference type="SUPFAM" id="SSF51735">
    <property type="entry name" value="NAD(P)-binding Rossmann-fold domains"/>
    <property type="match status" value="1"/>
</dbReference>
<proteinExistence type="inferred from homology"/>
<accession>A0A167FTF9</accession>
<dbReference type="EMBL" id="LSFN01000005">
    <property type="protein sequence ID" value="OAB76882.1"/>
    <property type="molecule type" value="Genomic_DNA"/>
</dbReference>
<dbReference type="GO" id="GO:0005737">
    <property type="term" value="C:cytoplasm"/>
    <property type="evidence" value="ECO:0007669"/>
    <property type="project" value="TreeGrafter"/>
</dbReference>
<sequence>MRILITGAGRGLGYALVCEALLRGHDVIAGIRDMERDKEHLLDLQSGKGSLSLIQLDVANENKIVQAKALVESEIDHIDVIINNAGILIARDKSIETLDFADMEQTMLTNVYGPMQMIKHFLPLLRVSKYPCIVNVSSEAGSFASAYGGDYPYAISKNALTFFTAQLKKSLIPDGFSVFAVHPGWIQTSMGGEQAPGNPEDTACGILDMIERKIKLPDDTWMVDHKGQPMPF</sequence>
<comment type="similarity">
    <text evidence="3">Belongs to the short-chain dehydrogenases/reductases (SDR) family.</text>
</comment>
<dbReference type="PRINTS" id="PR00081">
    <property type="entry name" value="GDHRDH"/>
</dbReference>
<dbReference type="Gene3D" id="3.40.50.720">
    <property type="entry name" value="NAD(P)-binding Rossmann-like Domain"/>
    <property type="match status" value="1"/>
</dbReference>
<dbReference type="GO" id="GO:0016491">
    <property type="term" value="F:oxidoreductase activity"/>
    <property type="evidence" value="ECO:0007669"/>
    <property type="project" value="UniProtKB-KW"/>
</dbReference>
<dbReference type="KEGG" id="pcx:LPB68_19085"/>
<evidence type="ECO:0000313" key="4">
    <source>
        <dbReference type="EMBL" id="OAB76882.1"/>
    </source>
</evidence>
<evidence type="ECO:0000256" key="2">
    <source>
        <dbReference type="ARBA" id="ARBA00023002"/>
    </source>
</evidence>
<comment type="caution">
    <text evidence="4">The sequence shown here is derived from an EMBL/GenBank/DDBJ whole genome shotgun (WGS) entry which is preliminary data.</text>
</comment>
<keyword evidence="2" id="KW-0560">Oxidoreductase</keyword>
<keyword evidence="1" id="KW-0521">NADP</keyword>
<dbReference type="InterPro" id="IPR002347">
    <property type="entry name" value="SDR_fam"/>
</dbReference>
<dbReference type="AlphaFoldDB" id="A0A167FTF9"/>
<keyword evidence="5" id="KW-1185">Reference proteome</keyword>
<evidence type="ECO:0000256" key="1">
    <source>
        <dbReference type="ARBA" id="ARBA00022857"/>
    </source>
</evidence>
<dbReference type="Proteomes" id="UP000077134">
    <property type="component" value="Unassembled WGS sequence"/>
</dbReference>
<dbReference type="Pfam" id="PF00106">
    <property type="entry name" value="adh_short"/>
    <property type="match status" value="1"/>
</dbReference>
<name>A0A167FTF9_9BACL</name>
<dbReference type="PANTHER" id="PTHR43544">
    <property type="entry name" value="SHORT-CHAIN DEHYDROGENASE/REDUCTASE"/>
    <property type="match status" value="1"/>
</dbReference>
<gene>
    <name evidence="4" type="ORF">PNBC_05655</name>
</gene>
<evidence type="ECO:0000256" key="3">
    <source>
        <dbReference type="RuleBase" id="RU000363"/>
    </source>
</evidence>
<dbReference type="InterPro" id="IPR051468">
    <property type="entry name" value="Fungal_SecMetab_SDRs"/>
</dbReference>
<evidence type="ECO:0000313" key="5">
    <source>
        <dbReference type="Proteomes" id="UP000077134"/>
    </source>
</evidence>
<dbReference type="PANTHER" id="PTHR43544:SF7">
    <property type="entry name" value="NADB-LER2"/>
    <property type="match status" value="1"/>
</dbReference>
<dbReference type="RefSeq" id="WP_068656028.1">
    <property type="nucleotide sequence ID" value="NZ_CP017770.1"/>
</dbReference>
<dbReference type="OrthoDB" id="5786478at2"/>
<protein>
    <submittedName>
        <fullName evidence="4">Short-chain dehydrogenase</fullName>
    </submittedName>
</protein>
<dbReference type="STRING" id="1763538.LPB68_19085"/>
<dbReference type="PRINTS" id="PR00080">
    <property type="entry name" value="SDRFAMILY"/>
</dbReference>
<dbReference type="InterPro" id="IPR036291">
    <property type="entry name" value="NAD(P)-bd_dom_sf"/>
</dbReference>
<reference evidence="4 5" key="1">
    <citation type="submission" date="2016-02" db="EMBL/GenBank/DDBJ databases">
        <title>Paenibacillus sp. LPB0068, isolated from Crassostrea gigas.</title>
        <authorList>
            <person name="Shin S.-K."/>
            <person name="Yi H."/>
        </authorList>
    </citation>
    <scope>NUCLEOTIDE SEQUENCE [LARGE SCALE GENOMIC DNA]</scope>
    <source>
        <strain evidence="4 5">LPB0068</strain>
    </source>
</reference>
<organism evidence="4 5">
    <name type="scientific">Paenibacillus crassostreae</name>
    <dbReference type="NCBI Taxonomy" id="1763538"/>
    <lineage>
        <taxon>Bacteria</taxon>
        <taxon>Bacillati</taxon>
        <taxon>Bacillota</taxon>
        <taxon>Bacilli</taxon>
        <taxon>Bacillales</taxon>
        <taxon>Paenibacillaceae</taxon>
        <taxon>Paenibacillus</taxon>
    </lineage>
</organism>
<dbReference type="CDD" id="cd05325">
    <property type="entry name" value="carb_red_sniffer_like_SDR_c"/>
    <property type="match status" value="1"/>
</dbReference>